<evidence type="ECO:0000259" key="2">
    <source>
        <dbReference type="SMART" id="SM00934"/>
    </source>
</evidence>
<keyword evidence="1 3" id="KW-0456">Lyase</keyword>
<dbReference type="SUPFAM" id="SSF51366">
    <property type="entry name" value="Ribulose-phoshate binding barrel"/>
    <property type="match status" value="1"/>
</dbReference>
<dbReference type="Gene3D" id="3.20.20.70">
    <property type="entry name" value="Aldolase class I"/>
    <property type="match status" value="1"/>
</dbReference>
<feature type="domain" description="Orotidine 5'-phosphate decarboxylase" evidence="2">
    <location>
        <begin position="14"/>
        <end position="218"/>
    </location>
</feature>
<dbReference type="AlphaFoldDB" id="A0A7C4JL22"/>
<organism evidence="3">
    <name type="scientific">Ignisphaera aggregans</name>
    <dbReference type="NCBI Taxonomy" id="334771"/>
    <lineage>
        <taxon>Archaea</taxon>
        <taxon>Thermoproteota</taxon>
        <taxon>Thermoprotei</taxon>
        <taxon>Desulfurococcales</taxon>
        <taxon>Desulfurococcaceae</taxon>
        <taxon>Ignisphaera</taxon>
    </lineage>
</organism>
<dbReference type="EMBL" id="DTBD01000070">
    <property type="protein sequence ID" value="HGQ65115.1"/>
    <property type="molecule type" value="Genomic_DNA"/>
</dbReference>
<comment type="caution">
    <text evidence="3">The sequence shown here is derived from an EMBL/GenBank/DDBJ whole genome shotgun (WGS) entry which is preliminary data.</text>
</comment>
<dbReference type="GO" id="GO:0006207">
    <property type="term" value="P:'de novo' pyrimidine nucleobase biosynthetic process"/>
    <property type="evidence" value="ECO:0007669"/>
    <property type="project" value="InterPro"/>
</dbReference>
<sequence>MRPRLVEEAKKRPLLQVALDFTNIDEALKVASKVVAAGAHIIEVGTPLVKIYGLKAVDEVKTVAMDNLVVADLKTADATKLEIPPYIGKGVDGVTLMGIADDDVIEEAVHICKEAKVALIVDLIYVQNPINRAFKLADLGVDVVALHVGVDVQKKRGVTAKELLREVSEISASDIIVMVAGGIKPKEAGIFTSRGARIVVIGSAITRSRDPYQATIDTLNNLYNA</sequence>
<dbReference type="GO" id="GO:0019854">
    <property type="term" value="P:L-ascorbic acid catabolic process"/>
    <property type="evidence" value="ECO:0007669"/>
    <property type="project" value="TreeGrafter"/>
</dbReference>
<evidence type="ECO:0000313" key="3">
    <source>
        <dbReference type="EMBL" id="HGQ65115.1"/>
    </source>
</evidence>
<evidence type="ECO:0000256" key="1">
    <source>
        <dbReference type="ARBA" id="ARBA00023239"/>
    </source>
</evidence>
<name>A0A7C4JL22_9CREN</name>
<dbReference type="PANTHER" id="PTHR35039">
    <property type="entry name" value="3-KETO-L-GULONATE-6-PHOSPHATE DECARBOXYLASE SGBH-RELATED"/>
    <property type="match status" value="1"/>
</dbReference>
<dbReference type="PANTHER" id="PTHR35039:SF3">
    <property type="entry name" value="3-KETO-L-GULONATE-6-PHOSPHATE DECARBOXYLASE SGBH-RELATED"/>
    <property type="match status" value="1"/>
</dbReference>
<dbReference type="InterPro" id="IPR011060">
    <property type="entry name" value="RibuloseP-bd_barrel"/>
</dbReference>
<dbReference type="GO" id="GO:0004590">
    <property type="term" value="F:orotidine-5'-phosphate decarboxylase activity"/>
    <property type="evidence" value="ECO:0007669"/>
    <property type="project" value="InterPro"/>
</dbReference>
<dbReference type="GO" id="GO:0033982">
    <property type="term" value="F:3-dehydro-L-gulonate-6-phosphate decarboxylase activity"/>
    <property type="evidence" value="ECO:0007669"/>
    <property type="project" value="TreeGrafter"/>
</dbReference>
<accession>A0A7C4JL22</accession>
<reference evidence="3" key="1">
    <citation type="journal article" date="2020" name="mSystems">
        <title>Genome- and Community-Level Interaction Insights into Carbon Utilization and Element Cycling Functions of Hydrothermarchaeota in Hydrothermal Sediment.</title>
        <authorList>
            <person name="Zhou Z."/>
            <person name="Liu Y."/>
            <person name="Xu W."/>
            <person name="Pan J."/>
            <person name="Luo Z.H."/>
            <person name="Li M."/>
        </authorList>
    </citation>
    <scope>NUCLEOTIDE SEQUENCE [LARGE SCALE GENOMIC DNA]</scope>
    <source>
        <strain evidence="3">SpSt-637</strain>
    </source>
</reference>
<dbReference type="SMART" id="SM00934">
    <property type="entry name" value="OMPdecase"/>
    <property type="match status" value="1"/>
</dbReference>
<dbReference type="Pfam" id="PF00215">
    <property type="entry name" value="OMPdecase"/>
    <property type="match status" value="1"/>
</dbReference>
<gene>
    <name evidence="3" type="ORF">ENU08_07720</name>
</gene>
<dbReference type="InterPro" id="IPR001754">
    <property type="entry name" value="OMPdeCOase_dom"/>
</dbReference>
<proteinExistence type="predicted"/>
<dbReference type="InterPro" id="IPR013785">
    <property type="entry name" value="Aldolase_TIM"/>
</dbReference>
<protein>
    <submittedName>
        <fullName evidence="3">D-arabino 3-hexulose 6-phosphate aldehyde lyase</fullName>
    </submittedName>
</protein>